<dbReference type="InterPro" id="IPR005135">
    <property type="entry name" value="Endo/exonuclease/phosphatase"/>
</dbReference>
<dbReference type="PANTHER" id="PTHR33273">
    <property type="entry name" value="DOMAIN-CONTAINING PROTEIN, PUTATIVE-RELATED"/>
    <property type="match status" value="1"/>
</dbReference>
<evidence type="ECO:0000313" key="2">
    <source>
        <dbReference type="EMBL" id="KAJ4438120.1"/>
    </source>
</evidence>
<evidence type="ECO:0000259" key="1">
    <source>
        <dbReference type="PROSITE" id="PS50879"/>
    </source>
</evidence>
<sequence length="846" mass="97302">MPKQSQHQQRLEVVIVSPRTPDIVKDSEQTLKIIKETTVNKIQVGINSVKKVRNKSVVIELRSKEECEAFMKKVETNSQHLTARIPTKRNPEVIIHGIEAGIGNDDLIQCIMDQNPYIKHCLDSGEQMEIRFMKRSRDNTTQFAVLRVTPTIYHAMRNGGKYCTPDRVVVCVDLFGQDIYVCNIYCDPDCDFTQILNELEAICSDLKGKHLLIVGDINAKHHAWNSPVSDSKGKQFFDFCCSHNLAILNTGNKPTFRRNNSTSFIDVSVCSHSLTPFIVEWKVSDFHTMSDHELIIIDIKLQPKLYTNAGSARIYKTNNVKWSRFQRAARLKLRRTSININNSNTPESLNSAIEQLTRNITELCEAHLPKKSQTAIKNYWWTAELNIMRKRVLASHRRYKRCKCETLRIKYEQFYNNIKTDYKNKILQAKTKAWKEFCSSQSPQNPWGIIYKMCRKPENFNRSLNTIQTDNGFTSNTYETASVLINKFFPDDSIDTDVHKRTRLESELLPDTEDEPQFTAEEVEREIKKLNDKKAPGIDAISANIIKNVHTSCADLFVSIFNKYRHEYNIYTDGSRLQKENDVTLVGCAFVTYYNTTEVHSATFRLAPMCSVFQAELFAILQAVKWSITNGIDSCIHSDSQSALQTIDDKYNLHSIAVEIRSLILKFEGRICLMWVRGHTGTEGNERADTLAKQAASTNSEYKYSTCPISYIKQKIKHTTTLKWNTYWNSSVKGSVTKKLFFPNVQDRLCCSQFSTDFFYTQFMTGHGKFGSYFERFRIKSAEESLCICKENQTVEHLIFHCPVFASKANADDVRRAQRRSLTLIAVKKPCTFKSTGQNPSEERQR</sequence>
<dbReference type="SUPFAM" id="SSF53098">
    <property type="entry name" value="Ribonuclease H-like"/>
    <property type="match status" value="1"/>
</dbReference>
<dbReference type="EMBL" id="JAJSOF020000019">
    <property type="protein sequence ID" value="KAJ4438120.1"/>
    <property type="molecule type" value="Genomic_DNA"/>
</dbReference>
<dbReference type="InterPro" id="IPR012337">
    <property type="entry name" value="RNaseH-like_sf"/>
</dbReference>
<dbReference type="InterPro" id="IPR036691">
    <property type="entry name" value="Endo/exonu/phosph_ase_sf"/>
</dbReference>
<dbReference type="Pfam" id="PF14529">
    <property type="entry name" value="Exo_endo_phos_2"/>
    <property type="match status" value="1"/>
</dbReference>
<protein>
    <recommendedName>
        <fullName evidence="1">RNase H type-1 domain-containing protein</fullName>
    </recommendedName>
</protein>
<feature type="domain" description="RNase H type-1" evidence="1">
    <location>
        <begin position="564"/>
        <end position="697"/>
    </location>
</feature>
<dbReference type="InterPro" id="IPR036397">
    <property type="entry name" value="RNaseH_sf"/>
</dbReference>
<reference evidence="2 3" key="1">
    <citation type="journal article" date="2022" name="Allergy">
        <title>Genome assembly and annotation of Periplaneta americana reveal a comprehensive cockroach allergen profile.</title>
        <authorList>
            <person name="Wang L."/>
            <person name="Xiong Q."/>
            <person name="Saelim N."/>
            <person name="Wang L."/>
            <person name="Nong W."/>
            <person name="Wan A.T."/>
            <person name="Shi M."/>
            <person name="Liu X."/>
            <person name="Cao Q."/>
            <person name="Hui J.H.L."/>
            <person name="Sookrung N."/>
            <person name="Leung T.F."/>
            <person name="Tungtrongchitr A."/>
            <person name="Tsui S.K.W."/>
        </authorList>
    </citation>
    <scope>NUCLEOTIDE SEQUENCE [LARGE SCALE GENOMIC DNA]</scope>
    <source>
        <strain evidence="2">PWHHKU_190912</strain>
    </source>
</reference>
<proteinExistence type="predicted"/>
<dbReference type="Gene3D" id="3.60.10.10">
    <property type="entry name" value="Endonuclease/exonuclease/phosphatase"/>
    <property type="match status" value="1"/>
</dbReference>
<dbReference type="Gene3D" id="3.30.420.10">
    <property type="entry name" value="Ribonuclease H-like superfamily/Ribonuclease H"/>
    <property type="match status" value="1"/>
</dbReference>
<dbReference type="PANTHER" id="PTHR33273:SF4">
    <property type="entry name" value="ENDONUCLEASE_EXONUCLEASE_PHOSPHATASE DOMAIN-CONTAINING PROTEIN"/>
    <property type="match status" value="1"/>
</dbReference>
<name>A0ABQ8SXE4_PERAM</name>
<gene>
    <name evidence="2" type="ORF">ANN_14059</name>
</gene>
<keyword evidence="3" id="KW-1185">Reference proteome</keyword>
<accession>A0ABQ8SXE4</accession>
<dbReference type="CDD" id="cd09276">
    <property type="entry name" value="Rnase_HI_RT_non_LTR"/>
    <property type="match status" value="1"/>
</dbReference>
<dbReference type="PROSITE" id="PS50879">
    <property type="entry name" value="RNASE_H_1"/>
    <property type="match status" value="1"/>
</dbReference>
<dbReference type="Proteomes" id="UP001148838">
    <property type="component" value="Unassembled WGS sequence"/>
</dbReference>
<dbReference type="InterPro" id="IPR002156">
    <property type="entry name" value="RNaseH_domain"/>
</dbReference>
<comment type="caution">
    <text evidence="2">The sequence shown here is derived from an EMBL/GenBank/DDBJ whole genome shotgun (WGS) entry which is preliminary data.</text>
</comment>
<evidence type="ECO:0000313" key="3">
    <source>
        <dbReference type="Proteomes" id="UP001148838"/>
    </source>
</evidence>
<organism evidence="2 3">
    <name type="scientific">Periplaneta americana</name>
    <name type="common">American cockroach</name>
    <name type="synonym">Blatta americana</name>
    <dbReference type="NCBI Taxonomy" id="6978"/>
    <lineage>
        <taxon>Eukaryota</taxon>
        <taxon>Metazoa</taxon>
        <taxon>Ecdysozoa</taxon>
        <taxon>Arthropoda</taxon>
        <taxon>Hexapoda</taxon>
        <taxon>Insecta</taxon>
        <taxon>Pterygota</taxon>
        <taxon>Neoptera</taxon>
        <taxon>Polyneoptera</taxon>
        <taxon>Dictyoptera</taxon>
        <taxon>Blattodea</taxon>
        <taxon>Blattoidea</taxon>
        <taxon>Blattidae</taxon>
        <taxon>Blattinae</taxon>
        <taxon>Periplaneta</taxon>
    </lineage>
</organism>
<dbReference type="SUPFAM" id="SSF56219">
    <property type="entry name" value="DNase I-like"/>
    <property type="match status" value="1"/>
</dbReference>
<dbReference type="Pfam" id="PF00075">
    <property type="entry name" value="RNase_H"/>
    <property type="match status" value="1"/>
</dbReference>